<keyword evidence="4" id="KW-0808">Transferase</keyword>
<dbReference type="CDD" id="cd05402">
    <property type="entry name" value="NT_PAP_TUTase"/>
    <property type="match status" value="1"/>
</dbReference>
<feature type="domain" description="Poly(A) RNA polymerase mitochondrial-like central palm" evidence="12">
    <location>
        <begin position="169"/>
        <end position="303"/>
    </location>
</feature>
<dbReference type="GO" id="GO:0031499">
    <property type="term" value="C:TRAMP complex"/>
    <property type="evidence" value="ECO:0007669"/>
    <property type="project" value="TreeGrafter"/>
</dbReference>
<evidence type="ECO:0000256" key="7">
    <source>
        <dbReference type="ARBA" id="ARBA00022842"/>
    </source>
</evidence>
<protein>
    <recommendedName>
        <fullName evidence="3">polynucleotide adenylyltransferase</fullName>
        <ecNumber evidence="3">2.7.7.19</ecNumber>
    </recommendedName>
</protein>
<dbReference type="GO" id="GO:0005730">
    <property type="term" value="C:nucleolus"/>
    <property type="evidence" value="ECO:0007669"/>
    <property type="project" value="TreeGrafter"/>
</dbReference>
<name>A0A9P8PF86_9ASCO</name>
<gene>
    <name evidence="13" type="ORF">WICMUC_004780</name>
</gene>
<evidence type="ECO:0000256" key="2">
    <source>
        <dbReference type="ARBA" id="ARBA00008593"/>
    </source>
</evidence>
<dbReference type="GO" id="GO:0071037">
    <property type="term" value="P:nuclear polyadenylation-dependent snRNA catabolic process"/>
    <property type="evidence" value="ECO:0007669"/>
    <property type="project" value="UniProtKB-ARBA"/>
</dbReference>
<dbReference type="InterPro" id="IPR054708">
    <property type="entry name" value="MTPAP-like_central"/>
</dbReference>
<evidence type="ECO:0000313" key="13">
    <source>
        <dbReference type="EMBL" id="KAH3670811.1"/>
    </source>
</evidence>
<dbReference type="PANTHER" id="PTHR23092:SF15">
    <property type="entry name" value="INACTIVE NON-CANONICAL POLY(A) RNA POLYMERASE PROTEIN TRF4-2-RELATED"/>
    <property type="match status" value="1"/>
</dbReference>
<organism evidence="13 14">
    <name type="scientific">Wickerhamomyces mucosus</name>
    <dbReference type="NCBI Taxonomy" id="1378264"/>
    <lineage>
        <taxon>Eukaryota</taxon>
        <taxon>Fungi</taxon>
        <taxon>Dikarya</taxon>
        <taxon>Ascomycota</taxon>
        <taxon>Saccharomycotina</taxon>
        <taxon>Saccharomycetes</taxon>
        <taxon>Phaffomycetales</taxon>
        <taxon>Wickerhamomycetaceae</taxon>
        <taxon>Wickerhamomyces</taxon>
    </lineage>
</organism>
<evidence type="ECO:0000256" key="5">
    <source>
        <dbReference type="ARBA" id="ARBA00022723"/>
    </source>
</evidence>
<dbReference type="GO" id="GO:0071035">
    <property type="term" value="P:nuclear polyadenylation-dependent rRNA catabolic process"/>
    <property type="evidence" value="ECO:0007669"/>
    <property type="project" value="UniProtKB-ARBA"/>
</dbReference>
<dbReference type="GO" id="GO:0043634">
    <property type="term" value="P:polyadenylation-dependent ncRNA catabolic process"/>
    <property type="evidence" value="ECO:0007669"/>
    <property type="project" value="TreeGrafter"/>
</dbReference>
<dbReference type="Pfam" id="PF22600">
    <property type="entry name" value="MTPAP-like_central"/>
    <property type="match status" value="1"/>
</dbReference>
<reference evidence="13" key="2">
    <citation type="submission" date="2021-01" db="EMBL/GenBank/DDBJ databases">
        <authorList>
            <person name="Schikora-Tamarit M.A."/>
        </authorList>
    </citation>
    <scope>NUCLEOTIDE SEQUENCE</scope>
    <source>
        <strain evidence="13">CBS6341</strain>
    </source>
</reference>
<keyword evidence="14" id="KW-1185">Reference proteome</keyword>
<keyword evidence="6" id="KW-0132">Cell division</keyword>
<keyword evidence="5" id="KW-0479">Metal-binding</keyword>
<keyword evidence="8" id="KW-0464">Manganese</keyword>
<dbReference type="InterPro" id="IPR002058">
    <property type="entry name" value="PAP_assoc"/>
</dbReference>
<feature type="region of interest" description="Disordered" evidence="10">
    <location>
        <begin position="111"/>
        <end position="154"/>
    </location>
</feature>
<dbReference type="GO" id="GO:0046872">
    <property type="term" value="F:metal ion binding"/>
    <property type="evidence" value="ECO:0007669"/>
    <property type="project" value="UniProtKB-KW"/>
</dbReference>
<comment type="caution">
    <text evidence="13">The sequence shown here is derived from an EMBL/GenBank/DDBJ whole genome shotgun (WGS) entry which is preliminary data.</text>
</comment>
<dbReference type="FunFam" id="1.10.1410.10:FF:000003">
    <property type="entry name" value="non-canonical poly(A) RNA polymerase PAPD7"/>
    <property type="match status" value="1"/>
</dbReference>
<sequence>MSSESNKSKTSSKAKSFLKKSTNKLKRSFDVFQNKSHENKYKTLDADETDDEKEIKKLRNEIILLDSDEEGDTKHPIEILDDDSTGENDNKEINQNNELTDGADFISLKFSDSEASSGDENKELDNSDDEYSMDDNESNINSDRPTVLNNTPWIKDHDHSRQRELSDWLTMEIKDFIAYISPSKQEIETRNFAVRRLRESITKLWPDCEVHVFGSYATDLYLPGSDIDMVIVSVAGNYDTRNSLYQLSSYLKREKLARNVEVIAKAKVPIIKFSETHSNIHIDVSFERTNGITAARTIRTWLQETPGLRELVLIIKQFLSARRLNDVHLGGLGGYSIICLVYSFLKLHPRLSTNNINPLDNLGVLLIEFFELYGRNFGYDNVAICVEQDNVSYLKKSLYPELLGRNIFQLAIQDPSDPSNNISRGSFNIPDIKKAFNGAYQLLVNTCFDLHNATYRDRVGQSILGNVIKYKGKERDFKDERDLVTNEALQEGSEFNNRIVRAKSRVYVSDNESSEDDEVDDSGVDRLSNLKRQNINKKKKNFKKSEIPNKGKKVDEFMGIVDSEDESENQGAIDAKKLKRINSIDKDTKREYWLKKGNSLP</sequence>
<feature type="domain" description="PAP-associated" evidence="11">
    <location>
        <begin position="361"/>
        <end position="420"/>
    </location>
</feature>
<dbReference type="GO" id="GO:0071044">
    <property type="term" value="P:histone mRNA catabolic process"/>
    <property type="evidence" value="ECO:0007669"/>
    <property type="project" value="UniProtKB-ARBA"/>
</dbReference>
<evidence type="ECO:0000256" key="1">
    <source>
        <dbReference type="ARBA" id="ARBA00001936"/>
    </source>
</evidence>
<dbReference type="GO" id="GO:0034475">
    <property type="term" value="P:U4 snRNA 3'-end processing"/>
    <property type="evidence" value="ECO:0007669"/>
    <property type="project" value="UniProtKB-ARBA"/>
</dbReference>
<dbReference type="InterPro" id="IPR045862">
    <property type="entry name" value="Trf4-like"/>
</dbReference>
<accession>A0A9P8PF86</accession>
<evidence type="ECO:0000256" key="6">
    <source>
        <dbReference type="ARBA" id="ARBA00022776"/>
    </source>
</evidence>
<dbReference type="AlphaFoldDB" id="A0A9P8PF86"/>
<dbReference type="Gene3D" id="1.10.1410.10">
    <property type="match status" value="1"/>
</dbReference>
<comment type="cofactor">
    <cofactor evidence="1">
        <name>Mn(2+)</name>
        <dbReference type="ChEBI" id="CHEBI:29035"/>
    </cofactor>
</comment>
<dbReference type="FunFam" id="3.30.460.10:FF:000006">
    <property type="entry name" value="non-canonical poly(A) RNA polymerase PAPD5"/>
    <property type="match status" value="1"/>
</dbReference>
<dbReference type="EC" id="2.7.7.19" evidence="3"/>
<dbReference type="SUPFAM" id="SSF81301">
    <property type="entry name" value="Nucleotidyltransferase"/>
    <property type="match status" value="1"/>
</dbReference>
<evidence type="ECO:0000256" key="9">
    <source>
        <dbReference type="ARBA" id="ARBA00048830"/>
    </source>
</evidence>
<dbReference type="GO" id="GO:0071039">
    <property type="term" value="P:nuclear polyadenylation-dependent CUT catabolic process"/>
    <property type="evidence" value="ECO:0007669"/>
    <property type="project" value="UniProtKB-ARBA"/>
</dbReference>
<dbReference type="GO" id="GO:0071038">
    <property type="term" value="P:TRAMP-dependent tRNA surveillance pathway"/>
    <property type="evidence" value="ECO:0007669"/>
    <property type="project" value="UniProtKB-ARBA"/>
</dbReference>
<evidence type="ECO:0000259" key="11">
    <source>
        <dbReference type="Pfam" id="PF03828"/>
    </source>
</evidence>
<keyword evidence="7" id="KW-0460">Magnesium</keyword>
<dbReference type="EMBL" id="JAEUBF010001298">
    <property type="protein sequence ID" value="KAH3670811.1"/>
    <property type="molecule type" value="Genomic_DNA"/>
</dbReference>
<evidence type="ECO:0000313" key="14">
    <source>
        <dbReference type="Proteomes" id="UP000769528"/>
    </source>
</evidence>
<evidence type="ECO:0000256" key="4">
    <source>
        <dbReference type="ARBA" id="ARBA00022679"/>
    </source>
</evidence>
<proteinExistence type="inferred from homology"/>
<evidence type="ECO:0000256" key="8">
    <source>
        <dbReference type="ARBA" id="ARBA00023211"/>
    </source>
</evidence>
<dbReference type="OrthoDB" id="273917at2759"/>
<feature type="region of interest" description="Disordered" evidence="10">
    <location>
        <begin position="66"/>
        <end position="98"/>
    </location>
</feature>
<evidence type="ECO:0000259" key="12">
    <source>
        <dbReference type="Pfam" id="PF22600"/>
    </source>
</evidence>
<reference evidence="13" key="1">
    <citation type="journal article" date="2021" name="Open Biol.">
        <title>Shared evolutionary footprints suggest mitochondrial oxidative damage underlies multiple complex I losses in fungi.</title>
        <authorList>
            <person name="Schikora-Tamarit M.A."/>
            <person name="Marcet-Houben M."/>
            <person name="Nosek J."/>
            <person name="Gabaldon T."/>
        </authorList>
    </citation>
    <scope>NUCLEOTIDE SEQUENCE</scope>
    <source>
        <strain evidence="13">CBS6341</strain>
    </source>
</reference>
<dbReference type="SUPFAM" id="SSF81631">
    <property type="entry name" value="PAP/OAS1 substrate-binding domain"/>
    <property type="match status" value="1"/>
</dbReference>
<dbReference type="PANTHER" id="PTHR23092">
    <property type="entry name" value="POLY(A) RNA POLYMERASE"/>
    <property type="match status" value="1"/>
</dbReference>
<dbReference type="GO" id="GO:1990817">
    <property type="term" value="F:poly(A) RNA polymerase activity"/>
    <property type="evidence" value="ECO:0007669"/>
    <property type="project" value="UniProtKB-EC"/>
</dbReference>
<dbReference type="Pfam" id="PF03828">
    <property type="entry name" value="PAP_assoc"/>
    <property type="match status" value="1"/>
</dbReference>
<dbReference type="InterPro" id="IPR043519">
    <property type="entry name" value="NT_sf"/>
</dbReference>
<feature type="compositionally biased region" description="Polar residues" evidence="10">
    <location>
        <begin position="138"/>
        <end position="152"/>
    </location>
</feature>
<comment type="catalytic activity">
    <reaction evidence="9">
        <text>RNA(n) + ATP = RNA(n)-3'-adenine ribonucleotide + diphosphate</text>
        <dbReference type="Rhea" id="RHEA:11332"/>
        <dbReference type="Rhea" id="RHEA-COMP:14527"/>
        <dbReference type="Rhea" id="RHEA-COMP:17347"/>
        <dbReference type="ChEBI" id="CHEBI:30616"/>
        <dbReference type="ChEBI" id="CHEBI:33019"/>
        <dbReference type="ChEBI" id="CHEBI:140395"/>
        <dbReference type="ChEBI" id="CHEBI:173115"/>
        <dbReference type="EC" id="2.7.7.19"/>
    </reaction>
</comment>
<evidence type="ECO:0000256" key="10">
    <source>
        <dbReference type="SAM" id="MobiDB-lite"/>
    </source>
</evidence>
<dbReference type="GO" id="GO:0071042">
    <property type="term" value="P:nuclear polyadenylation-dependent mRNA catabolic process"/>
    <property type="evidence" value="ECO:0007669"/>
    <property type="project" value="UniProtKB-ARBA"/>
</dbReference>
<evidence type="ECO:0000256" key="3">
    <source>
        <dbReference type="ARBA" id="ARBA00012388"/>
    </source>
</evidence>
<dbReference type="Gene3D" id="3.30.460.10">
    <property type="entry name" value="Beta Polymerase, domain 2"/>
    <property type="match status" value="1"/>
</dbReference>
<dbReference type="Proteomes" id="UP000769528">
    <property type="component" value="Unassembled WGS sequence"/>
</dbReference>
<dbReference type="GO" id="GO:0071036">
    <property type="term" value="P:nuclear polyadenylation-dependent snoRNA catabolic process"/>
    <property type="evidence" value="ECO:0007669"/>
    <property type="project" value="UniProtKB-ARBA"/>
</dbReference>
<comment type="similarity">
    <text evidence="2">Belongs to the DNA polymerase type-B-like family.</text>
</comment>
<dbReference type="GO" id="GO:0071051">
    <property type="term" value="P:poly(A)-dependent snoRNA 3'-end processing"/>
    <property type="evidence" value="ECO:0007669"/>
    <property type="project" value="UniProtKB-ARBA"/>
</dbReference>
<dbReference type="GO" id="GO:0003729">
    <property type="term" value="F:mRNA binding"/>
    <property type="evidence" value="ECO:0007669"/>
    <property type="project" value="TreeGrafter"/>
</dbReference>
<keyword evidence="6" id="KW-0498">Mitosis</keyword>
<keyword evidence="6" id="KW-0131">Cell cycle</keyword>
<feature type="compositionally biased region" description="Acidic residues" evidence="10">
    <location>
        <begin position="126"/>
        <end position="137"/>
    </location>
</feature>